<keyword evidence="9" id="KW-0413">Isomerase</keyword>
<evidence type="ECO:0000256" key="2">
    <source>
        <dbReference type="ARBA" id="ARBA00022515"/>
    </source>
</evidence>
<reference evidence="13 14" key="3">
    <citation type="journal article" date="2008" name="BMC Genomics">
        <title>The genome of the versatile nitrogen fixer Azorhizobium caulinodans ORS571.</title>
        <authorList>
            <person name="Lee KB."/>
            <person name="Backer P.D."/>
            <person name="Aono T."/>
            <person name="Liu CT."/>
            <person name="Suzuki S."/>
            <person name="Suzuki T."/>
            <person name="Kaneko T."/>
            <person name="Yamada M."/>
            <person name="Tabata S."/>
            <person name="Kupfer D.M."/>
            <person name="Najar F.Z."/>
            <person name="Wiley G.B."/>
            <person name="Roe B."/>
            <person name="Binnewies T.T."/>
            <person name="Ussery D.W."/>
            <person name="D'Haeze W."/>
            <person name="Herder J.D."/>
            <person name="Gevers D."/>
            <person name="Vereecke D."/>
            <person name="Holsters M."/>
            <person name="Oyaizu H."/>
        </authorList>
    </citation>
    <scope>NUCLEOTIDE SEQUENCE [LARGE SCALE GENOMIC DNA]</scope>
    <source>
        <strain evidence="14">ATCC 43989 / DSM 5975 / JCM 20966 / LMG 6465 / NBRC 14845 / NCIMB 13405 / ORS 571</strain>
    </source>
</reference>
<dbReference type="InterPro" id="IPR036185">
    <property type="entry name" value="DNA_heli_DnaB-like_N_sf"/>
</dbReference>
<dbReference type="InterPro" id="IPR027417">
    <property type="entry name" value="P-loop_NTPase"/>
</dbReference>
<reference evidence="14" key="2">
    <citation type="submission" date="2007-04" db="EMBL/GenBank/DDBJ databases">
        <title>Complete genome sequence of the nitrogen-fixing bacterium Azorhizobium caulinodans ORS571.</title>
        <authorList>
            <person name="Lee K.B."/>
            <person name="Backer P.D."/>
            <person name="Aono T."/>
            <person name="Liu C.T."/>
            <person name="Suzuki S."/>
            <person name="Suzuki T."/>
            <person name="Kaneko T."/>
            <person name="Yamada M."/>
            <person name="Tabata S."/>
            <person name="Kupfer D.M."/>
            <person name="Najar F.Z."/>
            <person name="Wiley G.B."/>
            <person name="Roe B."/>
            <person name="Binnewies T."/>
            <person name="Ussery D."/>
            <person name="Vereecke D."/>
            <person name="Gevers D."/>
            <person name="Holsters M."/>
            <person name="Oyaizu H."/>
        </authorList>
    </citation>
    <scope>NUCLEOTIDE SEQUENCE [LARGE SCALE GENOMIC DNA]</scope>
    <source>
        <strain evidence="14">ATCC 43989 / DSM 5975 / JCM 20966 / LMG 6465 / NBRC 14845 / NCIMB 13405 / ORS 571</strain>
    </source>
</reference>
<dbReference type="Gene3D" id="3.40.50.300">
    <property type="entry name" value="P-loop containing nucleotide triphosphate hydrolases"/>
    <property type="match status" value="1"/>
</dbReference>
<dbReference type="GO" id="GO:0016787">
    <property type="term" value="F:hydrolase activity"/>
    <property type="evidence" value="ECO:0007669"/>
    <property type="project" value="UniProtKB-KW"/>
</dbReference>
<dbReference type="Proteomes" id="UP000000270">
    <property type="component" value="Chromosome"/>
</dbReference>
<dbReference type="InterPro" id="IPR016136">
    <property type="entry name" value="DNA_helicase_N/primase_C"/>
</dbReference>
<keyword evidence="3" id="KW-0235">DNA replication</keyword>
<dbReference type="GO" id="GO:0043139">
    <property type="term" value="F:5'-3' DNA helicase activity"/>
    <property type="evidence" value="ECO:0007669"/>
    <property type="project" value="UniProtKB-EC"/>
</dbReference>
<reference evidence="13 14" key="5">
    <citation type="journal article" date="2010" name="Appl. Environ. Microbiol.">
        <title>phrR-like gene praR of Azorhizobium caulinodans ORS571 is essential for symbiosis with Sesbania rostrata and is involved in expression of reb genes.</title>
        <authorList>
            <person name="Akiba N."/>
            <person name="Aono T."/>
            <person name="Toyazaki H."/>
            <person name="Sato S."/>
            <person name="Oyaizu H."/>
        </authorList>
    </citation>
    <scope>NUCLEOTIDE SEQUENCE [LARGE SCALE GENOMIC DNA]</scope>
    <source>
        <strain evidence="14">ATCC 43989 / DSM 5975 / JCM 20966 / LMG 6465 / NBRC 14845 / NCIMB 13405 / ORS 571</strain>
    </source>
</reference>
<dbReference type="GO" id="GO:0005524">
    <property type="term" value="F:ATP binding"/>
    <property type="evidence" value="ECO:0007669"/>
    <property type="project" value="UniProtKB-KW"/>
</dbReference>
<proteinExistence type="inferred from homology"/>
<dbReference type="GO" id="GO:0003677">
    <property type="term" value="F:DNA binding"/>
    <property type="evidence" value="ECO:0007669"/>
    <property type="project" value="UniProtKB-KW"/>
</dbReference>
<dbReference type="eggNOG" id="COG0305">
    <property type="taxonomic scope" value="Bacteria"/>
</dbReference>
<keyword evidence="14" id="KW-1185">Reference proteome</keyword>
<evidence type="ECO:0000256" key="10">
    <source>
        <dbReference type="ARBA" id="ARBA00044969"/>
    </source>
</evidence>
<accession>A8HTG5</accession>
<reference evidence="13 14" key="6">
    <citation type="journal article" date="2011" name="Appl. Environ. Microbiol.">
        <title>Involvement of the azorhizobial chromosome partition gene (parA) in the onset of bacteroid differentiation during Sesbania rostrata stem nodule development.</title>
        <authorList>
            <person name="Liu CT."/>
            <person name="Lee KB."/>
            <person name="Wang YS."/>
            <person name="Peng MH."/>
            <person name="Lee KT."/>
            <person name="Suzuki S."/>
            <person name="Suzuki T."/>
            <person name="Oyaizu H."/>
        </authorList>
    </citation>
    <scope>NUCLEOTIDE SEQUENCE [LARGE SCALE GENOMIC DNA]</scope>
    <source>
        <strain evidence="14">ATCC 43989 / DSM 5975 / JCM 20966 / LMG 6465 / NBRC 14845 / NCIMB 13405 / ORS 571</strain>
    </source>
</reference>
<dbReference type="KEGG" id="azc:AZC_0834"/>
<organism evidence="13 14">
    <name type="scientific">Azorhizobium caulinodans (strain ATCC 43989 / DSM 5975 / JCM 20966 / LMG 6465 / NBRC 14845 / NCIMB 13405 / ORS 571)</name>
    <dbReference type="NCBI Taxonomy" id="438753"/>
    <lineage>
        <taxon>Bacteria</taxon>
        <taxon>Pseudomonadati</taxon>
        <taxon>Pseudomonadota</taxon>
        <taxon>Alphaproteobacteria</taxon>
        <taxon>Hyphomicrobiales</taxon>
        <taxon>Xanthobacteraceae</taxon>
        <taxon>Azorhizobium</taxon>
    </lineage>
</organism>
<keyword evidence="2" id="KW-0639">Primosome</keyword>
<dbReference type="InterPro" id="IPR007693">
    <property type="entry name" value="DNA_helicase_DnaB-like_N"/>
</dbReference>
<dbReference type="PROSITE" id="PS51199">
    <property type="entry name" value="SF4_HELICASE"/>
    <property type="match status" value="1"/>
</dbReference>
<evidence type="ECO:0000256" key="3">
    <source>
        <dbReference type="ARBA" id="ARBA00022705"/>
    </source>
</evidence>
<evidence type="ECO:0000313" key="14">
    <source>
        <dbReference type="Proteomes" id="UP000000270"/>
    </source>
</evidence>
<dbReference type="STRING" id="438753.AZC_0834"/>
<evidence type="ECO:0000256" key="11">
    <source>
        <dbReference type="ARBA" id="ARBA00048954"/>
    </source>
</evidence>
<reference evidence="13 14" key="1">
    <citation type="journal article" date="2007" name="Appl. Environ. Microbiol.">
        <title>Rhizobial factors required for stem nodule maturation and maintenance in Sesbania rostrata-Azorhizobium caulinodans ORS571 symbiosis.</title>
        <authorList>
            <person name="Suzuki S."/>
            <person name="Aono T."/>
            <person name="Lee KB."/>
            <person name="Suzuki T."/>
            <person name="Liu CT."/>
            <person name="Miwa H."/>
            <person name="Wakao S."/>
            <person name="Iki T."/>
            <person name="Oyaizu H."/>
        </authorList>
    </citation>
    <scope>NUCLEOTIDE SEQUENCE [LARGE SCALE GENOMIC DNA]</scope>
    <source>
        <strain evidence="14">ATCC 43989 / DSM 5975 / JCM 20966 / LMG 6465 / NBRC 14845 / NCIMB 13405 / ORS 571</strain>
    </source>
</reference>
<dbReference type="RefSeq" id="WP_012169365.1">
    <property type="nucleotide sequence ID" value="NC_009937.1"/>
</dbReference>
<keyword evidence="8" id="KW-0238">DNA-binding</keyword>
<evidence type="ECO:0000256" key="8">
    <source>
        <dbReference type="ARBA" id="ARBA00023125"/>
    </source>
</evidence>
<dbReference type="Pfam" id="PF00772">
    <property type="entry name" value="DnaB"/>
    <property type="match status" value="1"/>
</dbReference>
<dbReference type="EC" id="5.6.2.3" evidence="10"/>
<dbReference type="Pfam" id="PF03796">
    <property type="entry name" value="DnaB_C"/>
    <property type="match status" value="1"/>
</dbReference>
<feature type="domain" description="SF4 helicase" evidence="12">
    <location>
        <begin position="178"/>
        <end position="469"/>
    </location>
</feature>
<dbReference type="GO" id="GO:0005829">
    <property type="term" value="C:cytosol"/>
    <property type="evidence" value="ECO:0007669"/>
    <property type="project" value="TreeGrafter"/>
</dbReference>
<dbReference type="SUPFAM" id="SSF48024">
    <property type="entry name" value="N-terminal domain of DnaB helicase"/>
    <property type="match status" value="1"/>
</dbReference>
<evidence type="ECO:0000256" key="9">
    <source>
        <dbReference type="ARBA" id="ARBA00023235"/>
    </source>
</evidence>
<evidence type="ECO:0000313" key="13">
    <source>
        <dbReference type="EMBL" id="BAF86832.1"/>
    </source>
</evidence>
<gene>
    <name evidence="13" type="primary">dnaB</name>
    <name evidence="13" type="ordered locus">AZC_0834</name>
</gene>
<evidence type="ECO:0000256" key="6">
    <source>
        <dbReference type="ARBA" id="ARBA00022806"/>
    </source>
</evidence>
<evidence type="ECO:0000256" key="4">
    <source>
        <dbReference type="ARBA" id="ARBA00022741"/>
    </source>
</evidence>
<evidence type="ECO:0000256" key="5">
    <source>
        <dbReference type="ARBA" id="ARBA00022801"/>
    </source>
</evidence>
<evidence type="ECO:0000256" key="7">
    <source>
        <dbReference type="ARBA" id="ARBA00022840"/>
    </source>
</evidence>
<comment type="catalytic activity">
    <reaction evidence="11">
        <text>ATP + H2O = ADP + phosphate + H(+)</text>
        <dbReference type="Rhea" id="RHEA:13065"/>
        <dbReference type="ChEBI" id="CHEBI:15377"/>
        <dbReference type="ChEBI" id="CHEBI:15378"/>
        <dbReference type="ChEBI" id="CHEBI:30616"/>
        <dbReference type="ChEBI" id="CHEBI:43474"/>
        <dbReference type="ChEBI" id="CHEBI:456216"/>
        <dbReference type="EC" id="5.6.2.3"/>
    </reaction>
</comment>
<dbReference type="InterPro" id="IPR007694">
    <property type="entry name" value="DNA_helicase_DnaB-like_C"/>
</dbReference>
<evidence type="ECO:0000256" key="1">
    <source>
        <dbReference type="ARBA" id="ARBA00008428"/>
    </source>
</evidence>
<dbReference type="PANTHER" id="PTHR30153:SF2">
    <property type="entry name" value="REPLICATIVE DNA HELICASE"/>
    <property type="match status" value="1"/>
</dbReference>
<comment type="similarity">
    <text evidence="1">Belongs to the helicase family. DnaB subfamily.</text>
</comment>
<keyword evidence="5" id="KW-0378">Hydrolase</keyword>
<dbReference type="GO" id="GO:0006269">
    <property type="term" value="P:DNA replication, synthesis of primer"/>
    <property type="evidence" value="ECO:0007669"/>
    <property type="project" value="UniProtKB-KW"/>
</dbReference>
<dbReference type="SUPFAM" id="SSF52540">
    <property type="entry name" value="P-loop containing nucleoside triphosphate hydrolases"/>
    <property type="match status" value="1"/>
</dbReference>
<keyword evidence="4" id="KW-0547">Nucleotide-binding</keyword>
<dbReference type="AlphaFoldDB" id="A8HTG5"/>
<dbReference type="GO" id="GO:1990077">
    <property type="term" value="C:primosome complex"/>
    <property type="evidence" value="ECO:0007669"/>
    <property type="project" value="UniProtKB-KW"/>
</dbReference>
<reference evidence="13 14" key="4">
    <citation type="journal article" date="2009" name="Appl. Environ. Microbiol.">
        <title>Comparative genome-wide transcriptional profiling of Azorhizobium caulinodans ORS571 grown under free-living and symbiotic conditions.</title>
        <authorList>
            <person name="Tsukada S."/>
            <person name="Aono T."/>
            <person name="Akiba N."/>
            <person name="Lee KB."/>
            <person name="Liu CT."/>
            <person name="Toyazaki H."/>
            <person name="Oyaizu H."/>
        </authorList>
    </citation>
    <scope>NUCLEOTIDE SEQUENCE [LARGE SCALE GENOMIC DNA]</scope>
    <source>
        <strain evidence="14">ATCC 43989 / DSM 5975 / JCM 20966 / LMG 6465 / NBRC 14845 / NCIMB 13405 / ORS 571</strain>
    </source>
</reference>
<evidence type="ECO:0000259" key="12">
    <source>
        <dbReference type="PROSITE" id="PS51199"/>
    </source>
</evidence>
<dbReference type="EMBL" id="AP009384">
    <property type="protein sequence ID" value="BAF86832.1"/>
    <property type="molecule type" value="Genomic_DNA"/>
</dbReference>
<sequence length="473" mass="51018">MSDTPSSPSADLLLEQELLGCLICAPEALAAVASSLEPEHFAQPLHGRLFEALKARHASGAPSSPVTLAAALKMDWSAPVADDMTVGQYVARLVADAGPPIMAKSYSADLRDMWAARAIGDAVSRTASSNGMPNEKLEALLDEIDTVRASMADAQVTRETAGESAQRLLEQINGIRCGEAQPSGATTGFTDLDRIMLGYRPGELIVLGARPGVGKTTFGTSSLLQSAKQGNGVMLFSLELSREAVAARLQADLVFDARFPLTHSQIRAGNGLSDHDFERIMGATARMNALPFEIEYAPRLAVADLGARVSAARKRLARAGVTLRVVAVDYLKFLKATDRYKGQRAYEVGEITAGLLAIAKDEGVCILLLAQLNRGIESEKDKRPDLHHLRESGDIESDANVVMFLYREAYYLEKSEAYRSGDLQALAEHEHVRNKLEVVVAKNRNGPTGTVDLFCDIGASAIRNLDWRYGGHT</sequence>
<dbReference type="Gene3D" id="1.10.860.10">
    <property type="entry name" value="DNAb Helicase, Chain A"/>
    <property type="match status" value="1"/>
</dbReference>
<dbReference type="HOGENOM" id="CLU_005373_0_0_5"/>
<protein>
    <recommendedName>
        <fullName evidence="10">DNA 5'-3' helicase</fullName>
        <ecNumber evidence="10">5.6.2.3</ecNumber>
    </recommendedName>
</protein>
<dbReference type="PANTHER" id="PTHR30153">
    <property type="entry name" value="REPLICATIVE DNA HELICASE DNAB"/>
    <property type="match status" value="1"/>
</dbReference>
<keyword evidence="7" id="KW-0067">ATP-binding</keyword>
<keyword evidence="6 13" id="KW-0347">Helicase</keyword>
<name>A8HTG5_AZOC5</name>